<dbReference type="InterPro" id="IPR013783">
    <property type="entry name" value="Ig-like_fold"/>
</dbReference>
<dbReference type="InterPro" id="IPR011467">
    <property type="entry name" value="DUF1573"/>
</dbReference>
<evidence type="ECO:0000313" key="2">
    <source>
        <dbReference type="EMBL" id="MFD0963817.1"/>
    </source>
</evidence>
<dbReference type="Pfam" id="PF07610">
    <property type="entry name" value="DUF1573"/>
    <property type="match status" value="1"/>
</dbReference>
<dbReference type="RefSeq" id="WP_377714922.1">
    <property type="nucleotide sequence ID" value="NZ_JBHTJM010000008.1"/>
</dbReference>
<dbReference type="PROSITE" id="PS51257">
    <property type="entry name" value="PROKAR_LIPOPROTEIN"/>
    <property type="match status" value="1"/>
</dbReference>
<protein>
    <submittedName>
        <fullName evidence="2">DUF1573 domain-containing protein</fullName>
    </submittedName>
</protein>
<dbReference type="PANTHER" id="PTHR37833">
    <property type="entry name" value="LIPOPROTEIN-RELATED"/>
    <property type="match status" value="1"/>
</dbReference>
<feature type="chain" id="PRO_5046047026" evidence="1">
    <location>
        <begin position="26"/>
        <end position="169"/>
    </location>
</feature>
<organism evidence="2 3">
    <name type="scientific">Pseudofulvibacter geojedonensis</name>
    <dbReference type="NCBI Taxonomy" id="1123758"/>
    <lineage>
        <taxon>Bacteria</taxon>
        <taxon>Pseudomonadati</taxon>
        <taxon>Bacteroidota</taxon>
        <taxon>Flavobacteriia</taxon>
        <taxon>Flavobacteriales</taxon>
        <taxon>Flavobacteriaceae</taxon>
        <taxon>Pseudofulvibacter</taxon>
    </lineage>
</organism>
<feature type="signal peptide" evidence="1">
    <location>
        <begin position="1"/>
        <end position="25"/>
    </location>
</feature>
<name>A0ABW3I2J0_9FLAO</name>
<reference evidence="3" key="1">
    <citation type="journal article" date="2019" name="Int. J. Syst. Evol. Microbiol.">
        <title>The Global Catalogue of Microorganisms (GCM) 10K type strain sequencing project: providing services to taxonomists for standard genome sequencing and annotation.</title>
        <authorList>
            <consortium name="The Broad Institute Genomics Platform"/>
            <consortium name="The Broad Institute Genome Sequencing Center for Infectious Disease"/>
            <person name="Wu L."/>
            <person name="Ma J."/>
        </authorList>
    </citation>
    <scope>NUCLEOTIDE SEQUENCE [LARGE SCALE GENOMIC DNA]</scope>
    <source>
        <strain evidence="3">CCUG 62114</strain>
    </source>
</reference>
<gene>
    <name evidence="2" type="ORF">ACFQ1O_07345</name>
</gene>
<evidence type="ECO:0000256" key="1">
    <source>
        <dbReference type="SAM" id="SignalP"/>
    </source>
</evidence>
<dbReference type="EMBL" id="JBHTJM010000008">
    <property type="protein sequence ID" value="MFD0963817.1"/>
    <property type="molecule type" value="Genomic_DNA"/>
</dbReference>
<keyword evidence="1" id="KW-0732">Signal</keyword>
<dbReference type="PANTHER" id="PTHR37833:SF1">
    <property type="entry name" value="SIGNAL PEPTIDE PROTEIN"/>
    <property type="match status" value="1"/>
</dbReference>
<accession>A0ABW3I2J0</accession>
<dbReference type="Gene3D" id="2.60.40.10">
    <property type="entry name" value="Immunoglobulins"/>
    <property type="match status" value="1"/>
</dbReference>
<dbReference type="Proteomes" id="UP001596997">
    <property type="component" value="Unassembled WGS sequence"/>
</dbReference>
<keyword evidence="3" id="KW-1185">Reference proteome</keyword>
<proteinExistence type="predicted"/>
<comment type="caution">
    <text evidence="2">The sequence shown here is derived from an EMBL/GenBank/DDBJ whole genome shotgun (WGS) entry which is preliminary data.</text>
</comment>
<evidence type="ECO:0000313" key="3">
    <source>
        <dbReference type="Proteomes" id="UP001596997"/>
    </source>
</evidence>
<sequence>MKRIKMLALTAICGLALVSCKQENAAAKIDEANISAAAERDANSGKFPVMTFDKVEHDFGTIKQGDQVETTFNFKNTGEKPLVIVGIKGSCGCTIPNDWPREAIAPGGEGKFSVKFNSRGKKNLAQQTVTITANTEKGRETVKIKAMVEVPEADVTLAKPVAKTPAVTK</sequence>